<dbReference type="Gene3D" id="3.40.50.12580">
    <property type="match status" value="1"/>
</dbReference>
<organism evidence="1 2">
    <name type="scientific">Paenalcaligenes hermetiae</name>
    <dbReference type="NCBI Taxonomy" id="1157987"/>
    <lineage>
        <taxon>Bacteria</taxon>
        <taxon>Pseudomonadati</taxon>
        <taxon>Pseudomonadota</taxon>
        <taxon>Betaproteobacteria</taxon>
        <taxon>Burkholderiales</taxon>
        <taxon>Alcaligenaceae</taxon>
        <taxon>Paenalcaligenes</taxon>
    </lineage>
</organism>
<sequence length="448" mass="52886">MISYLKKWMPDFIKDVLRPIKQITYDAWQYNQLLRNIPKKHTQLIKALQGKQTLRVAFLVSEKSKWKVDEVFRLMQQDTLFSPFIIVTPFHKWDLNNQMARVADITHFFQSKGYEAYSHFSDSQSVIDELEKADLIFFSEPYDVARNKTYYSDLFSKKLCFYIPYFFMATTHLKGSSLKFNGIYYPFLLSMWKIYWPHNEIMSELKKFDKRAIKSSVVTGYPSVEYIYKEALKPIRASSVWKDNAQGKIKIIYAPHHTILNNMIGLEKISTFIENSEAIKELAIKYQKSIAWSFKPHPNLLANLYVHPAWGKEKADAYYQFWLEQEYTQFDDGAYDDLFLQSDAIIHDCSSFIVEYAFTQKPCLYLIGDTDINNFLNDFGKGVIGVYQKAHSPEQIEDFVKSLINNDKKTAQNTQFFNQYLEQYYQYQLPSERIIHDLKQSLGYRNDI</sequence>
<dbReference type="Proteomes" id="UP001500227">
    <property type="component" value="Unassembled WGS sequence"/>
</dbReference>
<keyword evidence="2" id="KW-1185">Reference proteome</keyword>
<proteinExistence type="predicted"/>
<reference evidence="2" key="1">
    <citation type="journal article" date="2019" name="Int. J. Syst. Evol. Microbiol.">
        <title>The Global Catalogue of Microorganisms (GCM) 10K type strain sequencing project: providing services to taxonomists for standard genome sequencing and annotation.</title>
        <authorList>
            <consortium name="The Broad Institute Genomics Platform"/>
            <consortium name="The Broad Institute Genome Sequencing Center for Infectious Disease"/>
            <person name="Wu L."/>
            <person name="Ma J."/>
        </authorList>
    </citation>
    <scope>NUCLEOTIDE SEQUENCE [LARGE SCALE GENOMIC DNA]</scope>
    <source>
        <strain evidence="2">JCM 18423</strain>
    </source>
</reference>
<dbReference type="InterPro" id="IPR043148">
    <property type="entry name" value="TagF_C"/>
</dbReference>
<comment type="caution">
    <text evidence="1">The sequence shown here is derived from an EMBL/GenBank/DDBJ whole genome shotgun (WGS) entry which is preliminary data.</text>
</comment>
<accession>A0ABP9M3H7</accession>
<evidence type="ECO:0000313" key="1">
    <source>
        <dbReference type="EMBL" id="GAA5088586.1"/>
    </source>
</evidence>
<dbReference type="EMBL" id="BAABKD010000008">
    <property type="protein sequence ID" value="GAA5088586.1"/>
    <property type="molecule type" value="Genomic_DNA"/>
</dbReference>
<dbReference type="SUPFAM" id="SSF53756">
    <property type="entry name" value="UDP-Glycosyltransferase/glycogen phosphorylase"/>
    <property type="match status" value="1"/>
</dbReference>
<dbReference type="InterPro" id="IPR007554">
    <property type="entry name" value="Glycerophosphate_synth"/>
</dbReference>
<name>A0ABP9M3H7_9BURK</name>
<dbReference type="Pfam" id="PF04464">
    <property type="entry name" value="Glyphos_transf"/>
    <property type="match status" value="1"/>
</dbReference>
<gene>
    <name evidence="1" type="ORF">GCM10023337_10340</name>
</gene>
<dbReference type="RefSeq" id="WP_345370144.1">
    <property type="nucleotide sequence ID" value="NZ_BAABKD010000008.1"/>
</dbReference>
<protein>
    <submittedName>
        <fullName evidence="1">CDP-glycerol glycerophosphotransferase family protein</fullName>
    </submittedName>
</protein>
<evidence type="ECO:0000313" key="2">
    <source>
        <dbReference type="Proteomes" id="UP001500227"/>
    </source>
</evidence>